<evidence type="ECO:0000313" key="6">
    <source>
        <dbReference type="Proteomes" id="UP000032180"/>
    </source>
</evidence>
<proteinExistence type="inferred from homology"/>
<dbReference type="PANTHER" id="PTHR26379">
    <property type="entry name" value="BTB/POZ AND MATH DOMAIN-CONTAINING PROTEIN 1"/>
    <property type="match status" value="1"/>
</dbReference>
<dbReference type="CDD" id="cd00121">
    <property type="entry name" value="MATH"/>
    <property type="match status" value="1"/>
</dbReference>
<dbReference type="HOGENOM" id="CLU_004253_2_1_1"/>
<dbReference type="InterPro" id="IPR002083">
    <property type="entry name" value="MATH/TRAF_dom"/>
</dbReference>
<dbReference type="InterPro" id="IPR056423">
    <property type="entry name" value="BACK_BPM_SPOP"/>
</dbReference>
<dbReference type="SMART" id="SM00225">
    <property type="entry name" value="BTB"/>
    <property type="match status" value="1"/>
</dbReference>
<evidence type="ECO:0008006" key="7">
    <source>
        <dbReference type="Google" id="ProtNLM"/>
    </source>
</evidence>
<dbReference type="SMART" id="SM00061">
    <property type="entry name" value="MATH"/>
    <property type="match status" value="1"/>
</dbReference>
<organism evidence="5 6">
    <name type="scientific">Leersia perrieri</name>
    <dbReference type="NCBI Taxonomy" id="77586"/>
    <lineage>
        <taxon>Eukaryota</taxon>
        <taxon>Viridiplantae</taxon>
        <taxon>Streptophyta</taxon>
        <taxon>Embryophyta</taxon>
        <taxon>Tracheophyta</taxon>
        <taxon>Spermatophyta</taxon>
        <taxon>Magnoliopsida</taxon>
        <taxon>Liliopsida</taxon>
        <taxon>Poales</taxon>
        <taxon>Poaceae</taxon>
        <taxon>BOP clade</taxon>
        <taxon>Oryzoideae</taxon>
        <taxon>Oryzeae</taxon>
        <taxon>Oryzinae</taxon>
        <taxon>Leersia</taxon>
    </lineage>
</organism>
<dbReference type="STRING" id="77586.A0A0D9XUD7"/>
<dbReference type="Pfam" id="PF24570">
    <property type="entry name" value="BACK_BPM_SPOP"/>
    <property type="match status" value="1"/>
</dbReference>
<evidence type="ECO:0000256" key="2">
    <source>
        <dbReference type="ARBA" id="ARBA00010846"/>
    </source>
</evidence>
<dbReference type="Gene3D" id="1.25.40.420">
    <property type="match status" value="1"/>
</dbReference>
<dbReference type="SUPFAM" id="SSF54695">
    <property type="entry name" value="POZ domain"/>
    <property type="match status" value="1"/>
</dbReference>
<dbReference type="InterPro" id="IPR000210">
    <property type="entry name" value="BTB/POZ_dom"/>
</dbReference>
<dbReference type="Gene3D" id="3.30.710.10">
    <property type="entry name" value="Potassium Channel Kv1.1, Chain A"/>
    <property type="match status" value="1"/>
</dbReference>
<evidence type="ECO:0000259" key="4">
    <source>
        <dbReference type="PROSITE" id="PS50144"/>
    </source>
</evidence>
<protein>
    <recommendedName>
        <fullName evidence="7">BTB domain-containing protein</fullName>
    </recommendedName>
</protein>
<dbReference type="CDD" id="cd18280">
    <property type="entry name" value="BTB_POZ_BPM_plant"/>
    <property type="match status" value="1"/>
</dbReference>
<dbReference type="EnsemblPlants" id="LPERR11G16720.1">
    <property type="protein sequence ID" value="LPERR11G16720.1"/>
    <property type="gene ID" value="LPERR11G16720"/>
</dbReference>
<feature type="domain" description="MATH" evidence="4">
    <location>
        <begin position="77"/>
        <end position="204"/>
    </location>
</feature>
<name>A0A0D9XUD7_9ORYZ</name>
<feature type="domain" description="BTB" evidence="3">
    <location>
        <begin position="234"/>
        <end position="297"/>
    </location>
</feature>
<dbReference type="InterPro" id="IPR045005">
    <property type="entry name" value="BPM1-6"/>
</dbReference>
<dbReference type="eggNOG" id="KOG1987">
    <property type="taxonomic scope" value="Eukaryota"/>
</dbReference>
<dbReference type="Proteomes" id="UP000032180">
    <property type="component" value="Chromosome 11"/>
</dbReference>
<dbReference type="SUPFAM" id="SSF49599">
    <property type="entry name" value="TRAF domain-like"/>
    <property type="match status" value="1"/>
</dbReference>
<dbReference type="Pfam" id="PF00651">
    <property type="entry name" value="BTB"/>
    <property type="match status" value="1"/>
</dbReference>
<evidence type="ECO:0000256" key="1">
    <source>
        <dbReference type="ARBA" id="ARBA00004906"/>
    </source>
</evidence>
<accession>A0A0D9XUD7</accession>
<reference evidence="5" key="3">
    <citation type="submission" date="2015-04" db="UniProtKB">
        <authorList>
            <consortium name="EnsemblPlants"/>
        </authorList>
    </citation>
    <scope>IDENTIFICATION</scope>
</reference>
<dbReference type="InterPro" id="IPR011333">
    <property type="entry name" value="SKP1/BTB/POZ_sf"/>
</dbReference>
<dbReference type="Gramene" id="LPERR11G16720.1">
    <property type="protein sequence ID" value="LPERR11G16720.1"/>
    <property type="gene ID" value="LPERR11G16720"/>
</dbReference>
<evidence type="ECO:0000259" key="3">
    <source>
        <dbReference type="PROSITE" id="PS50097"/>
    </source>
</evidence>
<reference evidence="5 6" key="1">
    <citation type="submission" date="2012-08" db="EMBL/GenBank/DDBJ databases">
        <title>Oryza genome evolution.</title>
        <authorList>
            <person name="Wing R.A."/>
        </authorList>
    </citation>
    <scope>NUCLEOTIDE SEQUENCE</scope>
</reference>
<keyword evidence="6" id="KW-1185">Reference proteome</keyword>
<dbReference type="InterPro" id="IPR008974">
    <property type="entry name" value="TRAF-like"/>
</dbReference>
<dbReference type="PROSITE" id="PS50097">
    <property type="entry name" value="BTB"/>
    <property type="match status" value="1"/>
</dbReference>
<dbReference type="Gene3D" id="2.60.210.10">
    <property type="entry name" value="Apoptosis, Tumor Necrosis Factor Receptor Associated Protein 2, Chain A"/>
    <property type="match status" value="1"/>
</dbReference>
<dbReference type="PROSITE" id="PS50144">
    <property type="entry name" value="MATH"/>
    <property type="match status" value="1"/>
</dbReference>
<comment type="similarity">
    <text evidence="2">Belongs to the Tdpoz family.</text>
</comment>
<sequence length="406" mass="44581">MVYAFLLYKRYVPRSNLQLIMSADAAAGVVDDASSSTTAAAMMTTGAAAPPPSLVAAAESSSSYPNIIGKLETERYVVKFSHYAKAISSTRIGEFQTSNTFAGAGHNWQIIYYPNGCNDSARGYISVFLKLVGDISDLDDNGLRADVRFTIVAKSATEKPYTCGFRHTFVPPDRCHGIGYPWFITHERMESYIDGDSFLLQCVLAVEMPPFVVDVPPSTLGWHLGDLLGDSESADVTVVVDGENFPAHRFVLAARSLVFKAELFGPMKGEKGVIRVDDMHADVFREFLHFIYTDRLSDQFGSGDCDDGEEEAIMAQHLLVAADKFDLPRLKVICENKLCKHLDVNTAATTLVLAEQHGCHGLKKVVLMFLKVSSNMEAVKCTDGYNHLLESCPSLDEELRSQAPHS</sequence>
<dbReference type="Pfam" id="PF22486">
    <property type="entry name" value="MATH_2"/>
    <property type="match status" value="1"/>
</dbReference>
<dbReference type="PANTHER" id="PTHR26379:SF333">
    <property type="entry name" value="BTB DOMAIN-CONTAINING PROTEIN"/>
    <property type="match status" value="1"/>
</dbReference>
<dbReference type="GO" id="GO:0016567">
    <property type="term" value="P:protein ubiquitination"/>
    <property type="evidence" value="ECO:0007669"/>
    <property type="project" value="InterPro"/>
</dbReference>
<comment type="pathway">
    <text evidence="1">Protein modification; protein ubiquitination.</text>
</comment>
<reference evidence="6" key="2">
    <citation type="submission" date="2013-12" db="EMBL/GenBank/DDBJ databases">
        <authorList>
            <person name="Yu Y."/>
            <person name="Lee S."/>
            <person name="de Baynast K."/>
            <person name="Wissotski M."/>
            <person name="Liu L."/>
            <person name="Talag J."/>
            <person name="Goicoechea J."/>
            <person name="Angelova A."/>
            <person name="Jetty R."/>
            <person name="Kudrna D."/>
            <person name="Golser W."/>
            <person name="Rivera L."/>
            <person name="Zhang J."/>
            <person name="Wing R."/>
        </authorList>
    </citation>
    <scope>NUCLEOTIDE SEQUENCE</scope>
</reference>
<dbReference type="AlphaFoldDB" id="A0A0D9XUD7"/>
<evidence type="ECO:0000313" key="5">
    <source>
        <dbReference type="EnsemblPlants" id="LPERR11G16720.1"/>
    </source>
</evidence>